<feature type="transmembrane region" description="Helical" evidence="15">
    <location>
        <begin position="544"/>
        <end position="564"/>
    </location>
</feature>
<dbReference type="InterPro" id="IPR007484">
    <property type="entry name" value="Peptidase_M28"/>
</dbReference>
<keyword evidence="4" id="KW-0645">Protease</keyword>
<comment type="caution">
    <text evidence="18">The sequence shown here is derived from an EMBL/GenBank/DDBJ whole genome shotgun (WGS) entry which is preliminary data.</text>
</comment>
<comment type="subcellular location">
    <subcellularLocation>
        <location evidence="2">Endoplasmic reticulum membrane</location>
        <topology evidence="2">Multi-pass membrane protein</topology>
    </subcellularLocation>
</comment>
<feature type="domain" description="Endoplasmic reticulum metallopeptidase 1-like C-terminal" evidence="17">
    <location>
        <begin position="637"/>
        <end position="755"/>
    </location>
</feature>
<evidence type="ECO:0000256" key="8">
    <source>
        <dbReference type="ARBA" id="ARBA00022824"/>
    </source>
</evidence>
<dbReference type="GO" id="GO:0046872">
    <property type="term" value="F:metal ion binding"/>
    <property type="evidence" value="ECO:0007669"/>
    <property type="project" value="UniProtKB-KW"/>
</dbReference>
<dbReference type="GO" id="GO:0005789">
    <property type="term" value="C:endoplasmic reticulum membrane"/>
    <property type="evidence" value="ECO:0007669"/>
    <property type="project" value="UniProtKB-SubCell"/>
</dbReference>
<dbReference type="InterPro" id="IPR053973">
    <property type="entry name" value="ERMP1-like_C"/>
</dbReference>
<comment type="similarity">
    <text evidence="3">Belongs to the peptidase M28 family.</text>
</comment>
<dbReference type="InterPro" id="IPR048024">
    <property type="entry name" value="Fxna-like_M28_dom"/>
</dbReference>
<keyword evidence="11" id="KW-0482">Metalloprotease</keyword>
<name>A0A8K0NU12_LADFU</name>
<keyword evidence="9" id="KW-0862">Zinc</keyword>
<dbReference type="AlphaFoldDB" id="A0A8K0NU12"/>
<dbReference type="Proteomes" id="UP000792457">
    <property type="component" value="Unassembled WGS sequence"/>
</dbReference>
<reference evidence="18" key="2">
    <citation type="submission" date="2017-10" db="EMBL/GenBank/DDBJ databases">
        <title>Ladona fulva Genome sequencing and assembly.</title>
        <authorList>
            <person name="Murali S."/>
            <person name="Richards S."/>
            <person name="Bandaranaike D."/>
            <person name="Bellair M."/>
            <person name="Blankenburg K."/>
            <person name="Chao H."/>
            <person name="Dinh H."/>
            <person name="Doddapaneni H."/>
            <person name="Dugan-Rocha S."/>
            <person name="Elkadiri S."/>
            <person name="Gnanaolivu R."/>
            <person name="Hernandez B."/>
            <person name="Skinner E."/>
            <person name="Javaid M."/>
            <person name="Lee S."/>
            <person name="Li M."/>
            <person name="Ming W."/>
            <person name="Munidasa M."/>
            <person name="Muniz J."/>
            <person name="Nguyen L."/>
            <person name="Hughes D."/>
            <person name="Osuji N."/>
            <person name="Pu L.-L."/>
            <person name="Puazo M."/>
            <person name="Qu C."/>
            <person name="Quiroz J."/>
            <person name="Raj R."/>
            <person name="Weissenberger G."/>
            <person name="Xin Y."/>
            <person name="Zou X."/>
            <person name="Han Y."/>
            <person name="Worley K."/>
            <person name="Muzny D."/>
            <person name="Gibbs R."/>
        </authorList>
    </citation>
    <scope>NUCLEOTIDE SEQUENCE</scope>
    <source>
        <strain evidence="18">Sampled in the wild</strain>
    </source>
</reference>
<evidence type="ECO:0000256" key="7">
    <source>
        <dbReference type="ARBA" id="ARBA00022801"/>
    </source>
</evidence>
<evidence type="ECO:0000259" key="17">
    <source>
        <dbReference type="Pfam" id="PF22248"/>
    </source>
</evidence>
<dbReference type="Gene3D" id="3.40.630.10">
    <property type="entry name" value="Zn peptidases"/>
    <property type="match status" value="1"/>
</dbReference>
<accession>A0A8K0NU12</accession>
<keyword evidence="6" id="KW-0479">Metal-binding</keyword>
<evidence type="ECO:0000256" key="9">
    <source>
        <dbReference type="ARBA" id="ARBA00022833"/>
    </source>
</evidence>
<dbReference type="SUPFAM" id="SSF53187">
    <property type="entry name" value="Zn-dependent exopeptidases"/>
    <property type="match status" value="1"/>
</dbReference>
<dbReference type="EMBL" id="KZ308204">
    <property type="protein sequence ID" value="KAG8224630.1"/>
    <property type="molecule type" value="Genomic_DNA"/>
</dbReference>
<dbReference type="Pfam" id="PF22248">
    <property type="entry name" value="ERMP1_C"/>
    <property type="match status" value="1"/>
</dbReference>
<dbReference type="CDD" id="cd03875">
    <property type="entry name" value="M28_Fxna_like"/>
    <property type="match status" value="1"/>
</dbReference>
<feature type="transmembrane region" description="Helical" evidence="15">
    <location>
        <begin position="415"/>
        <end position="434"/>
    </location>
</feature>
<evidence type="ECO:0000256" key="1">
    <source>
        <dbReference type="ARBA" id="ARBA00001947"/>
    </source>
</evidence>
<keyword evidence="8" id="KW-0256">Endoplasmic reticulum</keyword>
<evidence type="ECO:0000256" key="15">
    <source>
        <dbReference type="SAM" id="Phobius"/>
    </source>
</evidence>
<feature type="transmembrane region" description="Helical" evidence="15">
    <location>
        <begin position="606"/>
        <end position="628"/>
    </location>
</feature>
<dbReference type="GO" id="GO:0006508">
    <property type="term" value="P:proteolysis"/>
    <property type="evidence" value="ECO:0007669"/>
    <property type="project" value="UniProtKB-KW"/>
</dbReference>
<evidence type="ECO:0000259" key="16">
    <source>
        <dbReference type="Pfam" id="PF04389"/>
    </source>
</evidence>
<evidence type="ECO:0000256" key="5">
    <source>
        <dbReference type="ARBA" id="ARBA00022692"/>
    </source>
</evidence>
<evidence type="ECO:0000313" key="18">
    <source>
        <dbReference type="EMBL" id="KAG8224630.1"/>
    </source>
</evidence>
<feature type="transmembrane region" description="Helical" evidence="15">
    <location>
        <begin position="455"/>
        <end position="475"/>
    </location>
</feature>
<comment type="cofactor">
    <cofactor evidence="1">
        <name>Zn(2+)</name>
        <dbReference type="ChEBI" id="CHEBI:29105"/>
    </cofactor>
</comment>
<evidence type="ECO:0000256" key="11">
    <source>
        <dbReference type="ARBA" id="ARBA00023049"/>
    </source>
</evidence>
<feature type="transmembrane region" description="Helical" evidence="15">
    <location>
        <begin position="487"/>
        <end position="507"/>
    </location>
</feature>
<dbReference type="PANTHER" id="PTHR12147">
    <property type="entry name" value="METALLOPEPTIDASE M28 FAMILY MEMBER"/>
    <property type="match status" value="1"/>
</dbReference>
<evidence type="ECO:0000256" key="14">
    <source>
        <dbReference type="ARBA" id="ARBA00078796"/>
    </source>
</evidence>
<keyword evidence="10 15" id="KW-1133">Transmembrane helix</keyword>
<dbReference type="Pfam" id="PF04389">
    <property type="entry name" value="Peptidase_M28"/>
    <property type="match status" value="1"/>
</dbReference>
<evidence type="ECO:0000256" key="13">
    <source>
        <dbReference type="ARBA" id="ARBA00023180"/>
    </source>
</evidence>
<evidence type="ECO:0000313" key="19">
    <source>
        <dbReference type="Proteomes" id="UP000792457"/>
    </source>
</evidence>
<dbReference type="GO" id="GO:0008235">
    <property type="term" value="F:metalloexopeptidase activity"/>
    <property type="evidence" value="ECO:0007669"/>
    <property type="project" value="InterPro"/>
</dbReference>
<keyword evidence="7" id="KW-0378">Hydrolase</keyword>
<proteinExistence type="inferred from homology"/>
<dbReference type="FunFam" id="3.40.630.10:FF:000008">
    <property type="entry name" value="Endoplasmic reticulum metallopeptidase 1"/>
    <property type="match status" value="1"/>
</dbReference>
<protein>
    <recommendedName>
        <fullName evidence="14">FXNA-like protease</fullName>
    </recommendedName>
</protein>
<reference evidence="18" key="1">
    <citation type="submission" date="2013-04" db="EMBL/GenBank/DDBJ databases">
        <authorList>
            <person name="Qu J."/>
            <person name="Murali S.C."/>
            <person name="Bandaranaike D."/>
            <person name="Bellair M."/>
            <person name="Blankenburg K."/>
            <person name="Chao H."/>
            <person name="Dinh H."/>
            <person name="Doddapaneni H."/>
            <person name="Downs B."/>
            <person name="Dugan-Rocha S."/>
            <person name="Elkadiri S."/>
            <person name="Gnanaolivu R.D."/>
            <person name="Hernandez B."/>
            <person name="Javaid M."/>
            <person name="Jayaseelan J.C."/>
            <person name="Lee S."/>
            <person name="Li M."/>
            <person name="Ming W."/>
            <person name="Munidasa M."/>
            <person name="Muniz J."/>
            <person name="Nguyen L."/>
            <person name="Ongeri F."/>
            <person name="Osuji N."/>
            <person name="Pu L.-L."/>
            <person name="Puazo M."/>
            <person name="Qu C."/>
            <person name="Quiroz J."/>
            <person name="Raj R."/>
            <person name="Weissenberger G."/>
            <person name="Xin Y."/>
            <person name="Zou X."/>
            <person name="Han Y."/>
            <person name="Richards S."/>
            <person name="Worley K."/>
            <person name="Muzny D."/>
            <person name="Gibbs R."/>
        </authorList>
    </citation>
    <scope>NUCLEOTIDE SEQUENCE</scope>
    <source>
        <strain evidence="18">Sampled in the wild</strain>
    </source>
</reference>
<organism evidence="18 19">
    <name type="scientific">Ladona fulva</name>
    <name type="common">Scarce chaser dragonfly</name>
    <name type="synonym">Libellula fulva</name>
    <dbReference type="NCBI Taxonomy" id="123851"/>
    <lineage>
        <taxon>Eukaryota</taxon>
        <taxon>Metazoa</taxon>
        <taxon>Ecdysozoa</taxon>
        <taxon>Arthropoda</taxon>
        <taxon>Hexapoda</taxon>
        <taxon>Insecta</taxon>
        <taxon>Pterygota</taxon>
        <taxon>Palaeoptera</taxon>
        <taxon>Odonata</taxon>
        <taxon>Epiprocta</taxon>
        <taxon>Anisoptera</taxon>
        <taxon>Libelluloidea</taxon>
        <taxon>Libellulidae</taxon>
        <taxon>Ladona</taxon>
    </lineage>
</organism>
<evidence type="ECO:0000256" key="3">
    <source>
        <dbReference type="ARBA" id="ARBA00010918"/>
    </source>
</evidence>
<gene>
    <name evidence="18" type="ORF">J437_LFUL003064</name>
</gene>
<evidence type="ECO:0000256" key="4">
    <source>
        <dbReference type="ARBA" id="ARBA00022670"/>
    </source>
</evidence>
<feature type="transmembrane region" description="Helical" evidence="15">
    <location>
        <begin position="45"/>
        <end position="69"/>
    </location>
</feature>
<evidence type="ECO:0000256" key="6">
    <source>
        <dbReference type="ARBA" id="ARBA00022723"/>
    </source>
</evidence>
<feature type="domain" description="Peptidase M28" evidence="16">
    <location>
        <begin position="171"/>
        <end position="365"/>
    </location>
</feature>
<keyword evidence="13" id="KW-0325">Glycoprotein</keyword>
<feature type="transmembrane region" description="Helical" evidence="15">
    <location>
        <begin position="576"/>
        <end position="600"/>
    </location>
</feature>
<keyword evidence="19" id="KW-1185">Reference proteome</keyword>
<evidence type="ECO:0000256" key="2">
    <source>
        <dbReference type="ARBA" id="ARBA00004477"/>
    </source>
</evidence>
<keyword evidence="12 15" id="KW-0472">Membrane</keyword>
<dbReference type="OrthoDB" id="76293at2759"/>
<evidence type="ECO:0000256" key="12">
    <source>
        <dbReference type="ARBA" id="ARBA00023136"/>
    </source>
</evidence>
<keyword evidence="5 15" id="KW-0812">Transmembrane</keyword>
<evidence type="ECO:0000256" key="10">
    <source>
        <dbReference type="ARBA" id="ARBA00022989"/>
    </source>
</evidence>
<dbReference type="PANTHER" id="PTHR12147:SF22">
    <property type="entry name" value="ENDOPLASMIC RETICULUM METALLOPEPTIDASE 1"/>
    <property type="match status" value="1"/>
</dbReference>
<sequence length="759" mass="84478">MANRSGKEWLNVRHRAKNVEFEEEAAFITSESFGGRRHRQSKVNVNLLMVPLLYPIIIFLVLFQIIIYMDGRLPTPVLLSDIANKEESLFCAERAMGHLRLLSGIGPRVAGSFENEVLAVDFLLREIKWATSALSARDKDRVLISTQKADGWYFLAFKPNGMLNSYEGLQNIVVKIMSKSKSPDSLLINCHFDSVPTSPGASDDAVHCAIMLELLRVFSEVNAPEFSHNLIFLFNGAEENPLQTAHAFISQHEWAKEVRAFINLEAAGAGSKEILFQTGPGNSWLVKAYAESVPHPNGNAMGEEIFQSGLVPSDTDFRVFRDFGKIPGLDFAYARNGYVYHTKYDDISRIPLGTIQHTGENLLALIPRILSSPEFSSTGMSNDTKLSPESLNDRAIYYDIIGLFMFSYSESLGKVINLFTVLLSVILIFGRRFGSYSGSHERRGWKILWSSGMALAGWIIGAMMAIGTAVVLDYFGHPLTWFSRPSLIFPLFFCPTLAGCLFPHILFSPSQPSSLAQKFKVQILSSLICITVKTWIIMRQIFSLASVILIFYYILLAFSLFVPISARIGAKLNPDLLIGVLATLLCVLVFSHVVPLIHLVSSPRKVALSLIGMHCLAVFAVMLTPIGFPYGSKPSDPTPQRAQVLHVRSRVHFDTSSDLQERSLFWMVDLDRNGAHFSLPKAVEKGCQLVSPESCQEILFCGIPVYTSRFIDLLPYTHVVPAPEPAIHQPSDLKLISQKAMSTTVRRLTFNISGNAYLL</sequence>
<dbReference type="InterPro" id="IPR045175">
    <property type="entry name" value="M28_fam"/>
</dbReference>